<feature type="non-terminal residue" evidence="1">
    <location>
        <position position="1"/>
    </location>
</feature>
<organism evidence="1 2">
    <name type="scientific">Candidatus Magasanikbacteria bacterium CG10_big_fil_rev_8_21_14_0_10_38_6</name>
    <dbReference type="NCBI Taxonomy" id="1974647"/>
    <lineage>
        <taxon>Bacteria</taxon>
        <taxon>Candidatus Magasanikiibacteriota</taxon>
    </lineage>
</organism>
<accession>A0A2M6P1V0</accession>
<comment type="caution">
    <text evidence="1">The sequence shown here is derived from an EMBL/GenBank/DDBJ whole genome shotgun (WGS) entry which is preliminary data.</text>
</comment>
<reference evidence="2" key="1">
    <citation type="submission" date="2017-09" db="EMBL/GenBank/DDBJ databases">
        <title>Depth-based differentiation of microbial function through sediment-hosted aquifers and enrichment of novel symbionts in the deep terrestrial subsurface.</title>
        <authorList>
            <person name="Probst A.J."/>
            <person name="Ladd B."/>
            <person name="Jarett J.K."/>
            <person name="Geller-Mcgrath D.E."/>
            <person name="Sieber C.M.K."/>
            <person name="Emerson J.B."/>
            <person name="Anantharaman K."/>
            <person name="Thomas B.C."/>
            <person name="Malmstrom R."/>
            <person name="Stieglmeier M."/>
            <person name="Klingl A."/>
            <person name="Woyke T."/>
            <person name="Ryan C.M."/>
            <person name="Banfield J.F."/>
        </authorList>
    </citation>
    <scope>NUCLEOTIDE SEQUENCE [LARGE SCALE GENOMIC DNA]</scope>
</reference>
<dbReference type="EMBL" id="PFBW01000053">
    <property type="protein sequence ID" value="PIR77664.1"/>
    <property type="molecule type" value="Genomic_DNA"/>
</dbReference>
<proteinExistence type="predicted"/>
<gene>
    <name evidence="1" type="ORF">COU30_01190</name>
</gene>
<protein>
    <submittedName>
        <fullName evidence="1">Uncharacterized protein</fullName>
    </submittedName>
</protein>
<evidence type="ECO:0000313" key="2">
    <source>
        <dbReference type="Proteomes" id="UP000228528"/>
    </source>
</evidence>
<name>A0A2M6P1V0_9BACT</name>
<evidence type="ECO:0000313" key="1">
    <source>
        <dbReference type="EMBL" id="PIR77664.1"/>
    </source>
</evidence>
<sequence length="75" mass="8623">LICITALGADNQSYMDAFKQANYNLKNNNCENLKSFFNNFKIKEIIAYGEDCNILKSCELYKTKDLQNACLMKIN</sequence>
<dbReference type="AlphaFoldDB" id="A0A2M6P1V0"/>
<dbReference type="Proteomes" id="UP000228528">
    <property type="component" value="Unassembled WGS sequence"/>
</dbReference>